<comment type="caution">
    <text evidence="2">The sequence shown here is derived from an EMBL/GenBank/DDBJ whole genome shotgun (WGS) entry which is preliminary data.</text>
</comment>
<protein>
    <submittedName>
        <fullName evidence="2">PAS domain S-box-containing protein</fullName>
    </submittedName>
</protein>
<proteinExistence type="predicted"/>
<evidence type="ECO:0000313" key="3">
    <source>
        <dbReference type="Proteomes" id="UP000239209"/>
    </source>
</evidence>
<dbReference type="InterPro" id="IPR035965">
    <property type="entry name" value="PAS-like_dom_sf"/>
</dbReference>
<dbReference type="Pfam" id="PF08447">
    <property type="entry name" value="PAS_3"/>
    <property type="match status" value="1"/>
</dbReference>
<dbReference type="InterPro" id="IPR013655">
    <property type="entry name" value="PAS_fold_3"/>
</dbReference>
<dbReference type="RefSeq" id="WP_106125810.1">
    <property type="nucleotide sequence ID" value="NZ_PVZG01000003.1"/>
</dbReference>
<accession>A0A2T0SD15</accession>
<dbReference type="AlphaFoldDB" id="A0A2T0SD15"/>
<dbReference type="EMBL" id="PVZG01000003">
    <property type="protein sequence ID" value="PRY31320.1"/>
    <property type="molecule type" value="Genomic_DNA"/>
</dbReference>
<sequence length="180" mass="20431">MKATQVRPTGRERVLGDDDVIVTKTDPRGVITYANPTFLRISALDEADTVGQPHNLIRHPDMPRAIFKLLWDTLKERKEVFAYVVNLAHDGAHYWVLAHITPSFDPQGRPVGYHSFRRRADPAAVAEIRKLYAALRAEEQRHTSSPAALEASWALLQRTLAEKGRTYDEFVWDLTNRSAS</sequence>
<evidence type="ECO:0000259" key="1">
    <source>
        <dbReference type="Pfam" id="PF08447"/>
    </source>
</evidence>
<dbReference type="OrthoDB" id="266313at2"/>
<feature type="domain" description="PAS fold-3" evidence="1">
    <location>
        <begin position="32"/>
        <end position="115"/>
    </location>
</feature>
<gene>
    <name evidence="2" type="ORF">CLV70_103206</name>
</gene>
<reference evidence="2 3" key="1">
    <citation type="submission" date="2018-03" db="EMBL/GenBank/DDBJ databases">
        <title>Genomic Encyclopedia of Archaeal and Bacterial Type Strains, Phase II (KMG-II): from individual species to whole genera.</title>
        <authorList>
            <person name="Goeker M."/>
        </authorList>
    </citation>
    <scope>NUCLEOTIDE SEQUENCE [LARGE SCALE GENOMIC DNA]</scope>
    <source>
        <strain evidence="2 3">DSM 45348</strain>
    </source>
</reference>
<dbReference type="CDD" id="cd00130">
    <property type="entry name" value="PAS"/>
    <property type="match status" value="1"/>
</dbReference>
<dbReference type="SUPFAM" id="SSF55785">
    <property type="entry name" value="PYP-like sensor domain (PAS domain)"/>
    <property type="match status" value="1"/>
</dbReference>
<dbReference type="Proteomes" id="UP000239209">
    <property type="component" value="Unassembled WGS sequence"/>
</dbReference>
<keyword evidence="3" id="KW-1185">Reference proteome</keyword>
<evidence type="ECO:0000313" key="2">
    <source>
        <dbReference type="EMBL" id="PRY31320.1"/>
    </source>
</evidence>
<name>A0A2T0SD15_9ACTN</name>
<dbReference type="Gene3D" id="3.30.450.20">
    <property type="entry name" value="PAS domain"/>
    <property type="match status" value="1"/>
</dbReference>
<dbReference type="NCBIfam" id="TIGR00229">
    <property type="entry name" value="sensory_box"/>
    <property type="match status" value="1"/>
</dbReference>
<organism evidence="2 3">
    <name type="scientific">Pseudosporangium ferrugineum</name>
    <dbReference type="NCBI Taxonomy" id="439699"/>
    <lineage>
        <taxon>Bacteria</taxon>
        <taxon>Bacillati</taxon>
        <taxon>Actinomycetota</taxon>
        <taxon>Actinomycetes</taxon>
        <taxon>Micromonosporales</taxon>
        <taxon>Micromonosporaceae</taxon>
        <taxon>Pseudosporangium</taxon>
    </lineage>
</organism>
<dbReference type="InterPro" id="IPR000014">
    <property type="entry name" value="PAS"/>
</dbReference>